<dbReference type="Proteomes" id="UP000190198">
    <property type="component" value="Unassembled WGS sequence"/>
</dbReference>
<proteinExistence type="predicted"/>
<dbReference type="EMBL" id="MPRK01000063">
    <property type="protein sequence ID" value="OOZ41375.1"/>
    <property type="molecule type" value="Genomic_DNA"/>
</dbReference>
<reference evidence="1 2" key="1">
    <citation type="submission" date="2016-11" db="EMBL/GenBank/DDBJ databases">
        <title>Mixed transmission modes and dynamic genome evolution in an obligate animal-bacterial symbiosis.</title>
        <authorList>
            <person name="Russell S.L."/>
            <person name="Corbett-Detig R.B."/>
            <person name="Cavanaugh C.M."/>
        </authorList>
    </citation>
    <scope>NUCLEOTIDE SEQUENCE [LARGE SCALE GENOMIC DNA]</scope>
    <source>
        <strain evidence="1">Sp-SM6</strain>
    </source>
</reference>
<sequence>MVQRLSPEPTLLFEHFYALADKVLAAWDDEVSVGEDTNPCLITLAMQDLQEVIGALHDQYEVNPPEEEVTRCTDYGVQLFSEMSHLAAKAELEDEAIEIENICFPFALWGVRHGAELVTIEPIVNAIARLANSRQQPGFLEELYREVSEVMRATSIQLTQEATPLNLANPWRILLLNRAIIATRSHQVRLMDDAFSAIVEYLPDEASEFFREGMEQMALVNYPEHVREQMATWYQRYSGKPTLH</sequence>
<evidence type="ECO:0000313" key="1">
    <source>
        <dbReference type="EMBL" id="OOZ41375.1"/>
    </source>
</evidence>
<dbReference type="OrthoDB" id="5760904at2"/>
<accession>A0A1T2L8G0</accession>
<protein>
    <submittedName>
        <fullName evidence="1">Uncharacterized protein</fullName>
    </submittedName>
</protein>
<keyword evidence="2" id="KW-1185">Reference proteome</keyword>
<name>A0A1T2L8G0_9GAMM</name>
<dbReference type="RefSeq" id="WP_078476679.1">
    <property type="nucleotide sequence ID" value="NZ_MPRK01000063.1"/>
</dbReference>
<comment type="caution">
    <text evidence="1">The sequence shown here is derived from an EMBL/GenBank/DDBJ whole genome shotgun (WGS) entry which is preliminary data.</text>
</comment>
<organism evidence="1 2">
    <name type="scientific">Solemya elarraichensis gill symbiont</name>
    <dbReference type="NCBI Taxonomy" id="1918949"/>
    <lineage>
        <taxon>Bacteria</taxon>
        <taxon>Pseudomonadati</taxon>
        <taxon>Pseudomonadota</taxon>
        <taxon>Gammaproteobacteria</taxon>
        <taxon>sulfur-oxidizing symbionts</taxon>
    </lineage>
</organism>
<gene>
    <name evidence="1" type="ORF">BOW52_04700</name>
</gene>
<dbReference type="AlphaFoldDB" id="A0A1T2L8G0"/>
<evidence type="ECO:0000313" key="2">
    <source>
        <dbReference type="Proteomes" id="UP000190198"/>
    </source>
</evidence>